<feature type="domain" description="MobA/MobL protein" evidence="2">
    <location>
        <begin position="13"/>
        <end position="193"/>
    </location>
</feature>
<evidence type="ECO:0000259" key="2">
    <source>
        <dbReference type="Pfam" id="PF03389"/>
    </source>
</evidence>
<proteinExistence type="predicted"/>
<accession>T1ATD6</accession>
<dbReference type="InterPro" id="IPR005053">
    <property type="entry name" value="MobA_MobL"/>
</dbReference>
<evidence type="ECO:0000313" key="3">
    <source>
        <dbReference type="EMBL" id="EQD60627.1"/>
    </source>
</evidence>
<keyword evidence="1" id="KW-0184">Conjugation</keyword>
<protein>
    <submittedName>
        <fullName evidence="3">MobA/MobL protein</fullName>
    </submittedName>
</protein>
<reference evidence="3" key="2">
    <citation type="journal article" date="2014" name="ISME J.">
        <title>Microbial stratification in low pH oxic and suboxic macroscopic growths along an acid mine drainage.</title>
        <authorList>
            <person name="Mendez-Garcia C."/>
            <person name="Mesa V."/>
            <person name="Sprenger R.R."/>
            <person name="Richter M."/>
            <person name="Diez M.S."/>
            <person name="Solano J."/>
            <person name="Bargiela R."/>
            <person name="Golyshina O.V."/>
            <person name="Manteca A."/>
            <person name="Ramos J.L."/>
            <person name="Gallego J.R."/>
            <person name="Llorente I."/>
            <person name="Martins Dos Santos V.A."/>
            <person name="Jensen O.N."/>
            <person name="Pelaez A.I."/>
            <person name="Sanchez J."/>
            <person name="Ferrer M."/>
        </authorList>
    </citation>
    <scope>NUCLEOTIDE SEQUENCE</scope>
</reference>
<dbReference type="Pfam" id="PF03389">
    <property type="entry name" value="MobA_MobL"/>
    <property type="match status" value="1"/>
</dbReference>
<feature type="non-terminal residue" evidence="3">
    <location>
        <position position="193"/>
    </location>
</feature>
<comment type="caution">
    <text evidence="3">The sequence shown here is derived from an EMBL/GenBank/DDBJ whole genome shotgun (WGS) entry which is preliminary data.</text>
</comment>
<name>T1ATD6_9ZZZZ</name>
<sequence length="193" mass="20989">MSVRVHSRSRGESATAGAAYRLGLCIMDARTGIRHDYRRRSDIAAALTVLPDDAPPALGEPAALWNAAEAAERRGNSCVAREVLVALPAELTDAQREALARELAAWLVARYSVAVSVGLHRPEHGANWHAHMLMTTRRITAQGFADKVRMLDDKITGPQEIEAIRAEVARATNAALERAAQSARIDHRSLEAQ</sequence>
<evidence type="ECO:0000256" key="1">
    <source>
        <dbReference type="ARBA" id="ARBA00022971"/>
    </source>
</evidence>
<dbReference type="AlphaFoldDB" id="T1ATD6"/>
<dbReference type="EMBL" id="AUZZ01002403">
    <property type="protein sequence ID" value="EQD60627.1"/>
    <property type="molecule type" value="Genomic_DNA"/>
</dbReference>
<organism evidence="3">
    <name type="scientific">mine drainage metagenome</name>
    <dbReference type="NCBI Taxonomy" id="410659"/>
    <lineage>
        <taxon>unclassified sequences</taxon>
        <taxon>metagenomes</taxon>
        <taxon>ecological metagenomes</taxon>
    </lineage>
</organism>
<gene>
    <name evidence="3" type="ORF">B2A_03590</name>
</gene>
<dbReference type="Gene3D" id="3.30.930.30">
    <property type="match status" value="1"/>
</dbReference>
<reference evidence="3" key="1">
    <citation type="submission" date="2013-08" db="EMBL/GenBank/DDBJ databases">
        <authorList>
            <person name="Mendez C."/>
            <person name="Richter M."/>
            <person name="Ferrer M."/>
            <person name="Sanchez J."/>
        </authorList>
    </citation>
    <scope>NUCLEOTIDE SEQUENCE</scope>
</reference>